<dbReference type="InterPro" id="IPR000225">
    <property type="entry name" value="Armadillo"/>
</dbReference>
<gene>
    <name evidence="2" type="ORF">WKI299_LOCUS33578</name>
</gene>
<sequence>MATTGSSTSNTKPRKLALVIGIGEYEHVEKLHSPGNDAKGMSKALKDIRFDVTLMLDPTRVEIENNVKSFKKSIEKKDTVVFYFSGHGTEWKNENYLLPRDFPKDGELDFEKNAIKATTVLNTFNEKKPWATIFLLDCCRTYSPPNPPLGIENGASGSEGNKLQRINYAGVFIAFACGRGKNALDGNKNEPNSLFTKHLLLHIKKANVDIGMILREVRSAVEEESKVSLHIRQKYLRNNTIKRIVNETKTVPIEQCYVNLAIVETEEQHEKEKELEKRHKDEILIAYERIHGVKTSIDVKDIFRKCKDQQKKVLVLGRAGIGKSTFCHYVTYHWAKQDLWCEYELVVHIPLKKLTCDYYRKSKDYRPFDIVKKECLYDCDISEEDEEYFKQLCTIEKVLWIFDGYDEFLPHALPRLTKVFNSILETQHHILTSRPYAIQLPHTIQLEIIGFTDENITNYVELFFDQISSQTPDSSGETKTILQYLKSNSSVWGVAHIPLNLELICSTWCNSKGFKKKALTLTALYHEMIEYFCRRHLRKKGVKEIDKNKKYVFRKCRKELKFLECLAFRVMESHSTILSPEMLEKTEIELDLTVDNYEPILNFGILKAYDDNKTIGEHNPTKQQHYFVHLSFQEYFAARHLLRLLTDAGEDKRVATDYINKHKYEQRFLPVLIFTAGLTAKSPKDPCFPTFWKTIQGEPSDLIGLRHAALITELTNEIMDQDKSPQCSENLRTICHWLRICVDKQNEHITSHLSQSLQRSTSLLNHPDIQKTILDLLMATDSSKRKHAFFLLSDLTISQCSMDLLGRIVDAILAEGGDVRYYARRALQNIATKEASKYLIDALAHADKEVQSVACDALQEIGEKAPTQDVTDALIRVLKNGDNDVRRRVCQTLGKICANEAPQEIVVAVIKALIDALADADKEVQSAACDALREIGEKAPTQDVTDALIRILKNGDNDVRRRVCQTLGKICANEAPQEIVAAVMKALIDALADADKQVQSAACDALR</sequence>
<accession>A0A816Z8F3</accession>
<dbReference type="GO" id="GO:0004197">
    <property type="term" value="F:cysteine-type endopeptidase activity"/>
    <property type="evidence" value="ECO:0007669"/>
    <property type="project" value="InterPro"/>
</dbReference>
<dbReference type="Pfam" id="PF05729">
    <property type="entry name" value="NACHT"/>
    <property type="match status" value="1"/>
</dbReference>
<name>A0A816Z8F3_9BILA</name>
<dbReference type="Gene3D" id="1.25.10.10">
    <property type="entry name" value="Leucine-rich Repeat Variant"/>
    <property type="match status" value="2"/>
</dbReference>
<dbReference type="PANTHER" id="PTHR22576">
    <property type="entry name" value="MUCOSA ASSOCIATED LYMPHOID TISSUE LYMPHOMA TRANSLOCATION PROTEIN 1/PARACASPASE"/>
    <property type="match status" value="1"/>
</dbReference>
<dbReference type="SUPFAM" id="SSF48371">
    <property type="entry name" value="ARM repeat"/>
    <property type="match status" value="1"/>
</dbReference>
<dbReference type="InterPro" id="IPR001309">
    <property type="entry name" value="Pept_C14_p20"/>
</dbReference>
<dbReference type="InterPro" id="IPR016024">
    <property type="entry name" value="ARM-type_fold"/>
</dbReference>
<feature type="domain" description="Caspase family p20" evidence="1">
    <location>
        <begin position="13"/>
        <end position="140"/>
    </location>
</feature>
<comment type="caution">
    <text evidence="2">The sequence shown here is derived from an EMBL/GenBank/DDBJ whole genome shotgun (WGS) entry which is preliminary data.</text>
</comment>
<dbReference type="Gene3D" id="3.40.50.300">
    <property type="entry name" value="P-loop containing nucleotide triphosphate hydrolases"/>
    <property type="match status" value="1"/>
</dbReference>
<protein>
    <recommendedName>
        <fullName evidence="1">Caspase family p20 domain-containing protein</fullName>
    </recommendedName>
</protein>
<evidence type="ECO:0000313" key="2">
    <source>
        <dbReference type="EMBL" id="CAF2183401.1"/>
    </source>
</evidence>
<dbReference type="EMBL" id="CAJNRF010015929">
    <property type="protein sequence ID" value="CAF2183401.1"/>
    <property type="molecule type" value="Genomic_DNA"/>
</dbReference>
<dbReference type="PROSITE" id="PS50208">
    <property type="entry name" value="CASPASE_P20"/>
    <property type="match status" value="1"/>
</dbReference>
<evidence type="ECO:0000313" key="3">
    <source>
        <dbReference type="Proteomes" id="UP000663856"/>
    </source>
</evidence>
<dbReference type="SUPFAM" id="SSF52129">
    <property type="entry name" value="Caspase-like"/>
    <property type="match status" value="1"/>
</dbReference>
<dbReference type="InterPro" id="IPR007111">
    <property type="entry name" value="NACHT_NTPase"/>
</dbReference>
<dbReference type="GO" id="GO:0006508">
    <property type="term" value="P:proteolysis"/>
    <property type="evidence" value="ECO:0007669"/>
    <property type="project" value="InterPro"/>
</dbReference>
<proteinExistence type="predicted"/>
<dbReference type="InterPro" id="IPR027417">
    <property type="entry name" value="P-loop_NTPase"/>
</dbReference>
<dbReference type="InterPro" id="IPR011989">
    <property type="entry name" value="ARM-like"/>
</dbReference>
<dbReference type="Gene3D" id="3.40.50.1460">
    <property type="match status" value="1"/>
</dbReference>
<dbReference type="Pfam" id="PF00656">
    <property type="entry name" value="Peptidase_C14"/>
    <property type="match status" value="1"/>
</dbReference>
<dbReference type="PANTHER" id="PTHR22576:SF37">
    <property type="entry name" value="MUCOSA-ASSOCIATED LYMPHOID TISSUE LYMPHOMA TRANSLOCATION PROTEIN 1"/>
    <property type="match status" value="1"/>
</dbReference>
<evidence type="ECO:0000259" key="1">
    <source>
        <dbReference type="PROSITE" id="PS50208"/>
    </source>
</evidence>
<dbReference type="SUPFAM" id="SSF52540">
    <property type="entry name" value="P-loop containing nucleoside triphosphate hydrolases"/>
    <property type="match status" value="1"/>
</dbReference>
<dbReference type="InterPro" id="IPR011600">
    <property type="entry name" value="Pept_C14_caspase"/>
</dbReference>
<dbReference type="Proteomes" id="UP000663856">
    <property type="component" value="Unassembled WGS sequence"/>
</dbReference>
<dbReference type="AlphaFoldDB" id="A0A816Z8F3"/>
<dbReference type="Pfam" id="PF13646">
    <property type="entry name" value="HEAT_2"/>
    <property type="match status" value="2"/>
</dbReference>
<dbReference type="InterPro" id="IPR029030">
    <property type="entry name" value="Caspase-like_dom_sf"/>
</dbReference>
<organism evidence="2 3">
    <name type="scientific">Rotaria magnacalcarata</name>
    <dbReference type="NCBI Taxonomy" id="392030"/>
    <lineage>
        <taxon>Eukaryota</taxon>
        <taxon>Metazoa</taxon>
        <taxon>Spiralia</taxon>
        <taxon>Gnathifera</taxon>
        <taxon>Rotifera</taxon>
        <taxon>Eurotatoria</taxon>
        <taxon>Bdelloidea</taxon>
        <taxon>Philodinida</taxon>
        <taxon>Philodinidae</taxon>
        <taxon>Rotaria</taxon>
    </lineage>
</organism>
<dbReference type="SMART" id="SM00185">
    <property type="entry name" value="ARM"/>
    <property type="match status" value="3"/>
</dbReference>
<dbReference type="InterPro" id="IPR052039">
    <property type="entry name" value="Caspase-related_regulators"/>
</dbReference>
<reference evidence="2" key="1">
    <citation type="submission" date="2021-02" db="EMBL/GenBank/DDBJ databases">
        <authorList>
            <person name="Nowell W R."/>
        </authorList>
    </citation>
    <scope>NUCLEOTIDE SEQUENCE</scope>
</reference>